<reference evidence="2" key="1">
    <citation type="submission" date="2018-10" db="EMBL/GenBank/DDBJ databases">
        <authorList>
            <person name="Olsen N.S."/>
            <person name="Kot W."/>
            <person name="Hansen L.H."/>
        </authorList>
    </citation>
    <scope>NUCLEOTIDE SEQUENCE [LARGE SCALE GENOMIC DNA]</scope>
</reference>
<proteinExistence type="predicted"/>
<evidence type="ECO:0000313" key="2">
    <source>
        <dbReference type="Proteomes" id="UP000279721"/>
    </source>
</evidence>
<keyword evidence="2" id="KW-1185">Reference proteome</keyword>
<dbReference type="RefSeq" id="YP_009816908.1">
    <property type="nucleotide sequence ID" value="NC_048112.1"/>
</dbReference>
<dbReference type="KEGG" id="vg:55008220"/>
<accession>A0A3G8F300</accession>
<dbReference type="EMBL" id="MK105855">
    <property type="protein sequence ID" value="AZF88675.1"/>
    <property type="molecule type" value="Genomic_DNA"/>
</dbReference>
<dbReference type="GeneID" id="55008220"/>
<name>A0A3G8F300_9CAUD</name>
<dbReference type="Proteomes" id="UP000279721">
    <property type="component" value="Segment"/>
</dbReference>
<evidence type="ECO:0000313" key="1">
    <source>
        <dbReference type="EMBL" id="AZF88675.1"/>
    </source>
</evidence>
<protein>
    <submittedName>
        <fullName evidence="1">Uncharacterized protein</fullName>
    </submittedName>
</protein>
<sequence>MTSTTPLAAAIRSSLPAEPYDPAVAGEVRKIMARDAGITGNRAAMQRSLTGYAQAEETERERKARLIARGTVRLMSMGLTRKQAEKVARRSYHLAKQDAKA</sequence>
<organism evidence="1 2">
    <name type="scientific">Escherichia phage Skarpretter</name>
    <dbReference type="NCBI Taxonomy" id="2488654"/>
    <lineage>
        <taxon>Viruses</taxon>
        <taxon>Duplodnaviria</taxon>
        <taxon>Heunggongvirae</taxon>
        <taxon>Uroviricota</taxon>
        <taxon>Caudoviricetes</taxon>
        <taxon>Skarprettervirus</taxon>
        <taxon>Skarprettervirus skarpretter</taxon>
    </lineage>
</organism>